<dbReference type="EMBL" id="CAMPGE010000261">
    <property type="protein sequence ID" value="CAI2358996.1"/>
    <property type="molecule type" value="Genomic_DNA"/>
</dbReference>
<name>A0AAD1X624_EUPCR</name>
<evidence type="ECO:0000313" key="2">
    <source>
        <dbReference type="Proteomes" id="UP001295684"/>
    </source>
</evidence>
<dbReference type="AlphaFoldDB" id="A0AAD1X624"/>
<accession>A0AAD1X624</accession>
<gene>
    <name evidence="1" type="ORF">ECRASSUSDP1_LOCUS280</name>
</gene>
<keyword evidence="2" id="KW-1185">Reference proteome</keyword>
<reference evidence="1" key="1">
    <citation type="submission" date="2023-07" db="EMBL/GenBank/DDBJ databases">
        <authorList>
            <consortium name="AG Swart"/>
            <person name="Singh M."/>
            <person name="Singh A."/>
            <person name="Seah K."/>
            <person name="Emmerich C."/>
        </authorList>
    </citation>
    <scope>NUCLEOTIDE SEQUENCE</scope>
    <source>
        <strain evidence="1">DP1</strain>
    </source>
</reference>
<evidence type="ECO:0000313" key="1">
    <source>
        <dbReference type="EMBL" id="CAI2358996.1"/>
    </source>
</evidence>
<comment type="caution">
    <text evidence="1">The sequence shown here is derived from an EMBL/GenBank/DDBJ whole genome shotgun (WGS) entry which is preliminary data.</text>
</comment>
<sequence>MNLPLKSLRVSRKEILDKNSIKNEKIEFSSKPTSYLPAMKKMSIQNDPPETGLVHPIFSFCDKKIVVSKKHDKLRGSIDLSQSFSFDNIDNRLGNYSGKVKPRLERERKENMKFKVNFKMPKQVLRSNLEIIRDIKHRMGY</sequence>
<proteinExistence type="predicted"/>
<dbReference type="Proteomes" id="UP001295684">
    <property type="component" value="Unassembled WGS sequence"/>
</dbReference>
<organism evidence="1 2">
    <name type="scientific">Euplotes crassus</name>
    <dbReference type="NCBI Taxonomy" id="5936"/>
    <lineage>
        <taxon>Eukaryota</taxon>
        <taxon>Sar</taxon>
        <taxon>Alveolata</taxon>
        <taxon>Ciliophora</taxon>
        <taxon>Intramacronucleata</taxon>
        <taxon>Spirotrichea</taxon>
        <taxon>Hypotrichia</taxon>
        <taxon>Euplotida</taxon>
        <taxon>Euplotidae</taxon>
        <taxon>Moneuplotes</taxon>
    </lineage>
</organism>
<protein>
    <submittedName>
        <fullName evidence="1">Uncharacterized protein</fullName>
    </submittedName>
</protein>